<keyword evidence="2" id="KW-1185">Reference proteome</keyword>
<gene>
    <name evidence="1" type="ORF">HBA54_13070</name>
</gene>
<reference evidence="1" key="1">
    <citation type="submission" date="2020-03" db="EMBL/GenBank/DDBJ databases">
        <title>Genome of Pelagibius litoralis DSM 21314T.</title>
        <authorList>
            <person name="Wang G."/>
        </authorList>
    </citation>
    <scope>NUCLEOTIDE SEQUENCE</scope>
    <source>
        <strain evidence="1">DSM 21314</strain>
    </source>
</reference>
<proteinExistence type="predicted"/>
<sequence>MRQRGNNRQRAKARAITAEAQRQRLLLGVVVTILAILALFMWSHQARAALGDATAATAGTIQAVERSTNPREVLVGRWYGEQQRAGGTMKRWVVEAFPDGVFRITFRFYEADGNYSDQIEVGEWAISGPVYFLSTKGWIEGETFLKADTSSADLYDAYRIIKLGPKLFEYEHFVNGSRYQVRRVNASFTLPE</sequence>
<dbReference type="Proteomes" id="UP000761264">
    <property type="component" value="Unassembled WGS sequence"/>
</dbReference>
<organism evidence="1 2">
    <name type="scientific">Pelagibius litoralis</name>
    <dbReference type="NCBI Taxonomy" id="374515"/>
    <lineage>
        <taxon>Bacteria</taxon>
        <taxon>Pseudomonadati</taxon>
        <taxon>Pseudomonadota</taxon>
        <taxon>Alphaproteobacteria</taxon>
        <taxon>Rhodospirillales</taxon>
        <taxon>Rhodovibrionaceae</taxon>
        <taxon>Pelagibius</taxon>
    </lineage>
</organism>
<dbReference type="AlphaFoldDB" id="A0A967KFD6"/>
<comment type="caution">
    <text evidence="1">The sequence shown here is derived from an EMBL/GenBank/DDBJ whole genome shotgun (WGS) entry which is preliminary data.</text>
</comment>
<dbReference type="RefSeq" id="WP_167225222.1">
    <property type="nucleotide sequence ID" value="NZ_JAAQPH010000009.1"/>
</dbReference>
<evidence type="ECO:0000313" key="2">
    <source>
        <dbReference type="Proteomes" id="UP000761264"/>
    </source>
</evidence>
<dbReference type="EMBL" id="JAAQPH010000009">
    <property type="protein sequence ID" value="NIA69526.1"/>
    <property type="molecule type" value="Genomic_DNA"/>
</dbReference>
<accession>A0A967KFD6</accession>
<name>A0A967KFD6_9PROT</name>
<evidence type="ECO:0000313" key="1">
    <source>
        <dbReference type="EMBL" id="NIA69526.1"/>
    </source>
</evidence>
<protein>
    <submittedName>
        <fullName evidence="1">Uncharacterized protein</fullName>
    </submittedName>
</protein>